<evidence type="ECO:0000256" key="7">
    <source>
        <dbReference type="ARBA" id="ARBA00022833"/>
    </source>
</evidence>
<feature type="domain" description="RING-type" evidence="9">
    <location>
        <begin position="207"/>
        <end position="249"/>
    </location>
</feature>
<protein>
    <recommendedName>
        <fullName evidence="2">RING-type E3 ubiquitin transferase</fullName>
        <ecNumber evidence="2">2.3.2.27</ecNumber>
    </recommendedName>
</protein>
<evidence type="ECO:0000256" key="8">
    <source>
        <dbReference type="PROSITE-ProRule" id="PRU00175"/>
    </source>
</evidence>
<keyword evidence="7" id="KW-0862">Zinc</keyword>
<dbReference type="EMBL" id="JAXQNO010000004">
    <property type="protein sequence ID" value="KAK4799890.1"/>
    <property type="molecule type" value="Genomic_DNA"/>
</dbReference>
<evidence type="ECO:0000256" key="3">
    <source>
        <dbReference type="ARBA" id="ARBA00022679"/>
    </source>
</evidence>
<keyword evidence="5 8" id="KW-0863">Zinc-finger</keyword>
<organism evidence="10 11">
    <name type="scientific">Trapa natans</name>
    <name type="common">Water chestnut</name>
    <dbReference type="NCBI Taxonomy" id="22666"/>
    <lineage>
        <taxon>Eukaryota</taxon>
        <taxon>Viridiplantae</taxon>
        <taxon>Streptophyta</taxon>
        <taxon>Embryophyta</taxon>
        <taxon>Tracheophyta</taxon>
        <taxon>Spermatophyta</taxon>
        <taxon>Magnoliopsida</taxon>
        <taxon>eudicotyledons</taxon>
        <taxon>Gunneridae</taxon>
        <taxon>Pentapetalae</taxon>
        <taxon>rosids</taxon>
        <taxon>malvids</taxon>
        <taxon>Myrtales</taxon>
        <taxon>Lythraceae</taxon>
        <taxon>Trapa</taxon>
    </lineage>
</organism>
<dbReference type="InterPro" id="IPR045191">
    <property type="entry name" value="MBR1/2-like"/>
</dbReference>
<dbReference type="InterPro" id="IPR013083">
    <property type="entry name" value="Znf_RING/FYVE/PHD"/>
</dbReference>
<evidence type="ECO:0000259" key="9">
    <source>
        <dbReference type="PROSITE" id="PS50089"/>
    </source>
</evidence>
<dbReference type="PANTHER" id="PTHR22937">
    <property type="entry name" value="E3 UBIQUITIN-PROTEIN LIGASE RNF165"/>
    <property type="match status" value="1"/>
</dbReference>
<keyword evidence="11" id="KW-1185">Reference proteome</keyword>
<dbReference type="EC" id="2.3.2.27" evidence="2"/>
<dbReference type="PROSITE" id="PS50089">
    <property type="entry name" value="ZF_RING_2"/>
    <property type="match status" value="1"/>
</dbReference>
<keyword evidence="6" id="KW-0833">Ubl conjugation pathway</keyword>
<evidence type="ECO:0000256" key="4">
    <source>
        <dbReference type="ARBA" id="ARBA00022723"/>
    </source>
</evidence>
<keyword evidence="4" id="KW-0479">Metal-binding</keyword>
<dbReference type="PANTHER" id="PTHR22937:SF174">
    <property type="entry name" value="RING-TYPE E3 UBIQUITIN TRANSFERASE"/>
    <property type="match status" value="1"/>
</dbReference>
<evidence type="ECO:0000256" key="5">
    <source>
        <dbReference type="ARBA" id="ARBA00022771"/>
    </source>
</evidence>
<dbReference type="SUPFAM" id="SSF57850">
    <property type="entry name" value="RING/U-box"/>
    <property type="match status" value="1"/>
</dbReference>
<dbReference type="InterPro" id="IPR001841">
    <property type="entry name" value="Znf_RING"/>
</dbReference>
<keyword evidence="3" id="KW-0808">Transferase</keyword>
<evidence type="ECO:0000256" key="1">
    <source>
        <dbReference type="ARBA" id="ARBA00000900"/>
    </source>
</evidence>
<gene>
    <name evidence="10" type="ORF">SAY86_025255</name>
</gene>
<dbReference type="GO" id="GO:0008270">
    <property type="term" value="F:zinc ion binding"/>
    <property type="evidence" value="ECO:0007669"/>
    <property type="project" value="UniProtKB-KW"/>
</dbReference>
<evidence type="ECO:0000256" key="6">
    <source>
        <dbReference type="ARBA" id="ARBA00022786"/>
    </source>
</evidence>
<comment type="caution">
    <text evidence="10">The sequence shown here is derived from an EMBL/GenBank/DDBJ whole genome shotgun (WGS) entry which is preliminary data.</text>
</comment>
<dbReference type="GO" id="GO:0061630">
    <property type="term" value="F:ubiquitin protein ligase activity"/>
    <property type="evidence" value="ECO:0007669"/>
    <property type="project" value="UniProtKB-EC"/>
</dbReference>
<dbReference type="Proteomes" id="UP001346149">
    <property type="component" value="Unassembled WGS sequence"/>
</dbReference>
<dbReference type="SMART" id="SM00744">
    <property type="entry name" value="RINGv"/>
    <property type="match status" value="1"/>
</dbReference>
<dbReference type="Pfam" id="PF13639">
    <property type="entry name" value="zf-RING_2"/>
    <property type="match status" value="1"/>
</dbReference>
<sequence length="260" mass="29035">MEAQHMGWDHFAVNHSDDGDNNLPLRELCGGNTSTALSDIRRYDFMISSDPVAPQLYHGSSNQSLRGPCANHSHRFTLAFRPSNNVGIGNASLSEVGLRSVDGATVIKIGDLGLQMRDIGPFQLRQVCMETVYEGFVDRSALHASRSTFYQHRDLRLDIDNMSYEELLALGERIGTVNTGLSEDSIFNCLKKTTYCPLDQMQPKEICVICLEAYEEGEDVGTLKTCSHHYHVNCIKRWLSMKNSCPICKASALVDDLKEK</sequence>
<evidence type="ECO:0000313" key="10">
    <source>
        <dbReference type="EMBL" id="KAK4799890.1"/>
    </source>
</evidence>
<dbReference type="AlphaFoldDB" id="A0AAN7M5X6"/>
<dbReference type="Gene3D" id="3.30.40.10">
    <property type="entry name" value="Zinc/RING finger domain, C3HC4 (zinc finger)"/>
    <property type="match status" value="1"/>
</dbReference>
<name>A0AAN7M5X6_TRANT</name>
<reference evidence="10 11" key="1">
    <citation type="journal article" date="2023" name="Hortic Res">
        <title>Pangenome of water caltrop reveals structural variations and asymmetric subgenome divergence after allopolyploidization.</title>
        <authorList>
            <person name="Zhang X."/>
            <person name="Chen Y."/>
            <person name="Wang L."/>
            <person name="Yuan Y."/>
            <person name="Fang M."/>
            <person name="Shi L."/>
            <person name="Lu R."/>
            <person name="Comes H.P."/>
            <person name="Ma Y."/>
            <person name="Chen Y."/>
            <person name="Huang G."/>
            <person name="Zhou Y."/>
            <person name="Zheng Z."/>
            <person name="Qiu Y."/>
        </authorList>
    </citation>
    <scope>NUCLEOTIDE SEQUENCE [LARGE SCALE GENOMIC DNA]</scope>
    <source>
        <strain evidence="10">F231</strain>
    </source>
</reference>
<accession>A0AAN7M5X6</accession>
<proteinExistence type="predicted"/>
<evidence type="ECO:0000256" key="2">
    <source>
        <dbReference type="ARBA" id="ARBA00012483"/>
    </source>
</evidence>
<comment type="catalytic activity">
    <reaction evidence="1">
        <text>S-ubiquitinyl-[E2 ubiquitin-conjugating enzyme]-L-cysteine + [acceptor protein]-L-lysine = [E2 ubiquitin-conjugating enzyme]-L-cysteine + N(6)-ubiquitinyl-[acceptor protein]-L-lysine.</text>
        <dbReference type="EC" id="2.3.2.27"/>
    </reaction>
</comment>
<evidence type="ECO:0000313" key="11">
    <source>
        <dbReference type="Proteomes" id="UP001346149"/>
    </source>
</evidence>
<dbReference type="SMART" id="SM00184">
    <property type="entry name" value="RING"/>
    <property type="match status" value="1"/>
</dbReference>
<dbReference type="InterPro" id="IPR011016">
    <property type="entry name" value="Znf_RING-CH"/>
</dbReference>